<evidence type="ECO:0000256" key="1">
    <source>
        <dbReference type="ARBA" id="ARBA00001946"/>
    </source>
</evidence>
<dbReference type="GO" id="GO:0008879">
    <property type="term" value="F:glucose-1-phosphate thymidylyltransferase activity"/>
    <property type="evidence" value="ECO:0007669"/>
    <property type="project" value="UniProtKB-EC"/>
</dbReference>
<dbReference type="EC" id="2.7.7.24" evidence="3"/>
<dbReference type="GO" id="GO:0046872">
    <property type="term" value="F:metal ion binding"/>
    <property type="evidence" value="ECO:0007669"/>
    <property type="project" value="UniProtKB-KW"/>
</dbReference>
<dbReference type="InParanoid" id="A0A7G1G615"/>
<gene>
    <name evidence="10" type="ORF">OSSY52_03740</name>
</gene>
<dbReference type="InterPro" id="IPR029044">
    <property type="entry name" value="Nucleotide-diphossugar_trans"/>
</dbReference>
<keyword evidence="5" id="KW-0548">Nucleotidyltransferase</keyword>
<dbReference type="SUPFAM" id="SSF53448">
    <property type="entry name" value="Nucleotide-diphospho-sugar transferases"/>
    <property type="match status" value="1"/>
</dbReference>
<dbReference type="PANTHER" id="PTHR43532">
    <property type="entry name" value="GLUCOSE-1-PHOSPHATE THYMIDYLYLTRANSFERASE"/>
    <property type="match status" value="1"/>
</dbReference>
<dbReference type="Proteomes" id="UP000516361">
    <property type="component" value="Chromosome"/>
</dbReference>
<keyword evidence="11" id="KW-1185">Reference proteome</keyword>
<evidence type="ECO:0000313" key="11">
    <source>
        <dbReference type="Proteomes" id="UP000516361"/>
    </source>
</evidence>
<sequence>MIKEVVNIKKGATIFGYYVNNPREFGIVEFDENNNVISLEEKPENQKSNYAVPGLYYYDNSVIQRAKKLTPSAREEIEITDLNREYLNEGKLKVELLGRGFAWLDTGTYDGLSNANEFVRTIQKRTGLYISCLEEIAYKNKWISKEQLIKLGKEMEKTEYGQYILNIAGEVK</sequence>
<dbReference type="KEGG" id="ocy:OSSY52_03740"/>
<dbReference type="PANTHER" id="PTHR43532:SF1">
    <property type="entry name" value="GLUCOSE-1-PHOSPHATE THYMIDYLYLTRANSFERASE 1"/>
    <property type="match status" value="1"/>
</dbReference>
<evidence type="ECO:0000256" key="4">
    <source>
        <dbReference type="ARBA" id="ARBA00022679"/>
    </source>
</evidence>
<feature type="domain" description="Nucleotidyl transferase" evidence="9">
    <location>
        <begin position="6"/>
        <end position="120"/>
    </location>
</feature>
<organism evidence="10 11">
    <name type="scientific">Tepiditoga spiralis</name>
    <dbReference type="NCBI Taxonomy" id="2108365"/>
    <lineage>
        <taxon>Bacteria</taxon>
        <taxon>Thermotogati</taxon>
        <taxon>Thermotogota</taxon>
        <taxon>Thermotogae</taxon>
        <taxon>Petrotogales</taxon>
        <taxon>Petrotogaceae</taxon>
        <taxon>Tepiditoga</taxon>
    </lineage>
</organism>
<evidence type="ECO:0000256" key="2">
    <source>
        <dbReference type="ARBA" id="ARBA00010480"/>
    </source>
</evidence>
<dbReference type="Gene3D" id="3.90.550.10">
    <property type="entry name" value="Spore Coat Polysaccharide Biosynthesis Protein SpsA, Chain A"/>
    <property type="match status" value="1"/>
</dbReference>
<evidence type="ECO:0000256" key="6">
    <source>
        <dbReference type="ARBA" id="ARBA00022723"/>
    </source>
</evidence>
<evidence type="ECO:0000256" key="3">
    <source>
        <dbReference type="ARBA" id="ARBA00012461"/>
    </source>
</evidence>
<evidence type="ECO:0000256" key="8">
    <source>
        <dbReference type="ARBA" id="ARBA00049336"/>
    </source>
</evidence>
<dbReference type="InterPro" id="IPR005835">
    <property type="entry name" value="NTP_transferase_dom"/>
</dbReference>
<evidence type="ECO:0000259" key="9">
    <source>
        <dbReference type="Pfam" id="PF00483"/>
    </source>
</evidence>
<accession>A0A7G1G615</accession>
<evidence type="ECO:0000256" key="5">
    <source>
        <dbReference type="ARBA" id="ARBA00022695"/>
    </source>
</evidence>
<comment type="cofactor">
    <cofactor evidence="1">
        <name>Mg(2+)</name>
        <dbReference type="ChEBI" id="CHEBI:18420"/>
    </cofactor>
</comment>
<protein>
    <recommendedName>
        <fullName evidence="3">glucose-1-phosphate thymidylyltransferase</fullName>
        <ecNumber evidence="3">2.7.7.24</ecNumber>
    </recommendedName>
</protein>
<evidence type="ECO:0000256" key="7">
    <source>
        <dbReference type="ARBA" id="ARBA00022842"/>
    </source>
</evidence>
<keyword evidence="4" id="KW-0808">Transferase</keyword>
<name>A0A7G1G615_9BACT</name>
<dbReference type="Pfam" id="PF00483">
    <property type="entry name" value="NTP_transferase"/>
    <property type="match status" value="1"/>
</dbReference>
<dbReference type="InterPro" id="IPR005907">
    <property type="entry name" value="G1P_thy_trans_s"/>
</dbReference>
<keyword evidence="6" id="KW-0479">Metal-binding</keyword>
<evidence type="ECO:0000313" key="10">
    <source>
        <dbReference type="EMBL" id="BBE30233.1"/>
    </source>
</evidence>
<dbReference type="AlphaFoldDB" id="A0A7G1G615"/>
<proteinExistence type="inferred from homology"/>
<dbReference type="EMBL" id="AP018712">
    <property type="protein sequence ID" value="BBE30233.1"/>
    <property type="molecule type" value="Genomic_DNA"/>
</dbReference>
<reference evidence="10 11" key="1">
    <citation type="submission" date="2018-06" db="EMBL/GenBank/DDBJ databases">
        <title>Genome sequencing of Oceanotoga sp. sy52.</title>
        <authorList>
            <person name="Mori K."/>
        </authorList>
    </citation>
    <scope>NUCLEOTIDE SEQUENCE [LARGE SCALE GENOMIC DNA]</scope>
    <source>
        <strain evidence="11">sy52</strain>
    </source>
</reference>
<comment type="catalytic activity">
    <reaction evidence="8">
        <text>dTTP + alpha-D-glucose 1-phosphate + H(+) = dTDP-alpha-D-glucose + diphosphate</text>
        <dbReference type="Rhea" id="RHEA:15225"/>
        <dbReference type="ChEBI" id="CHEBI:15378"/>
        <dbReference type="ChEBI" id="CHEBI:33019"/>
        <dbReference type="ChEBI" id="CHEBI:37568"/>
        <dbReference type="ChEBI" id="CHEBI:57477"/>
        <dbReference type="ChEBI" id="CHEBI:58601"/>
        <dbReference type="EC" id="2.7.7.24"/>
    </reaction>
</comment>
<comment type="similarity">
    <text evidence="2">Belongs to the glucose-1-phosphate thymidylyltransferase family.</text>
</comment>
<keyword evidence="7" id="KW-0460">Magnesium</keyword>